<evidence type="ECO:0000313" key="2">
    <source>
        <dbReference type="Proteomes" id="UP000580250"/>
    </source>
</evidence>
<evidence type="ECO:0000313" key="1">
    <source>
        <dbReference type="EMBL" id="CAD2131192.1"/>
    </source>
</evidence>
<protein>
    <submittedName>
        <fullName evidence="1">Uncharacterized protein</fullName>
    </submittedName>
</protein>
<dbReference type="AlphaFoldDB" id="A0A6V7TU53"/>
<dbReference type="EMBL" id="CAJEWN010000010">
    <property type="protein sequence ID" value="CAD2131192.1"/>
    <property type="molecule type" value="Genomic_DNA"/>
</dbReference>
<sequence>MIIVRCWLEHLFKCQHKLKRFLTKNFLMEPDARHVYESIRICLLSTCLDHLKTLKNIVLTSHNLLVGRLATQQNSEEIPNLESVLQECEKLGGLMAVEYERLENEAKKLPQQTPSSLTVNRLNTFLLDCAINPQMKSDYDNTMSVFEWTDSTATYINFAYDLFKISNMSTLTQQRSRKLTLAYQIANGVENIRTEPSSSPHFAFVDVLEKYFRICNTKPIKQGDIPFEFKLYHNFIERSVLSCIIEIKYFVVPKVELPTGKWFVCKKCYG</sequence>
<name>A0A6V7TU53_MELEN</name>
<proteinExistence type="predicted"/>
<dbReference type="Proteomes" id="UP000580250">
    <property type="component" value="Unassembled WGS sequence"/>
</dbReference>
<reference evidence="1 2" key="1">
    <citation type="submission" date="2020-08" db="EMBL/GenBank/DDBJ databases">
        <authorList>
            <person name="Koutsovoulos G."/>
            <person name="Danchin GJ E."/>
        </authorList>
    </citation>
    <scope>NUCLEOTIDE SEQUENCE [LARGE SCALE GENOMIC DNA]</scope>
</reference>
<comment type="caution">
    <text evidence="1">The sequence shown here is derived from an EMBL/GenBank/DDBJ whole genome shotgun (WGS) entry which is preliminary data.</text>
</comment>
<organism evidence="1 2">
    <name type="scientific">Meloidogyne enterolobii</name>
    <name type="common">Root-knot nematode worm</name>
    <name type="synonym">Meloidogyne mayaguensis</name>
    <dbReference type="NCBI Taxonomy" id="390850"/>
    <lineage>
        <taxon>Eukaryota</taxon>
        <taxon>Metazoa</taxon>
        <taxon>Ecdysozoa</taxon>
        <taxon>Nematoda</taxon>
        <taxon>Chromadorea</taxon>
        <taxon>Rhabditida</taxon>
        <taxon>Tylenchina</taxon>
        <taxon>Tylenchomorpha</taxon>
        <taxon>Tylenchoidea</taxon>
        <taxon>Meloidogynidae</taxon>
        <taxon>Meloidogyninae</taxon>
        <taxon>Meloidogyne</taxon>
    </lineage>
</organism>
<gene>
    <name evidence="1" type="ORF">MENT_LOCUS3219</name>
</gene>
<accession>A0A6V7TU53</accession>